<dbReference type="PATRIC" id="fig|266128.3.peg.2567"/>
<name>A0A0R0C1S6_9GAMM</name>
<keyword evidence="3" id="KW-0238">DNA-binding</keyword>
<feature type="domain" description="Type I restriction modification DNA specificity" evidence="4">
    <location>
        <begin position="241"/>
        <end position="389"/>
    </location>
</feature>
<keyword evidence="2" id="KW-0680">Restriction system</keyword>
<accession>A0A0R0C1S6</accession>
<dbReference type="InterPro" id="IPR000055">
    <property type="entry name" value="Restrct_endonuc_typeI_TRD"/>
</dbReference>
<dbReference type="OrthoDB" id="9798929at2"/>
<gene>
    <name evidence="5" type="ORF">ABB25_04580</name>
</gene>
<evidence type="ECO:0000256" key="1">
    <source>
        <dbReference type="ARBA" id="ARBA00010923"/>
    </source>
</evidence>
<dbReference type="PANTHER" id="PTHR30408:SF13">
    <property type="entry name" value="TYPE I RESTRICTION ENZYME HINDI SPECIFICITY SUBUNIT"/>
    <property type="match status" value="1"/>
</dbReference>
<dbReference type="CDD" id="cd17243">
    <property type="entry name" value="RMtype1_S_AchA6I-TRD2-CR2_like"/>
    <property type="match status" value="1"/>
</dbReference>
<comment type="caution">
    <text evidence="5">The sequence shown here is derived from an EMBL/GenBank/DDBJ whole genome shotgun (WGS) entry which is preliminary data.</text>
</comment>
<evidence type="ECO:0000256" key="3">
    <source>
        <dbReference type="ARBA" id="ARBA00023125"/>
    </source>
</evidence>
<sequence>MASEWKEFSFKELLAEPVRNGIYKKKEFHGRGAKIVNMGELFAHPRLRSVTMRRVELNASEESRFLLEAGDLIFARRSLTAEGAGKCSVVLDVDEATTFESSIIRARPDKSKADSLYLYYFFNSPVGFHLLDTIRRQVAVAGITGGDLAKLVIPIPSLNEQRAIAHILGTLDDKIELNRKQNETLEAMARALFKAWFVDFEPVRAKMEGRWQRGQSLPGLPAHLYDLFPDKLVDSELGLIPEGWGAGCYTDVVEIIGGGTPKTSVDEYWGGDISWFSVVDTPAPGSVFVVETEKNITKEGLSNSSVRLIDRGVTIISARGTVGNLAIAGRSMTFNQSCYGLKGVDGFGNYYIYQSAQLMVDQLKAMAHGSVFSTITRSTFDSVRCILPSKVILGEYENAVGCMFDSILMNVQKSRSLTCLRDTLLPKLISGELRVSSLNEDATP</sequence>
<organism evidence="5 6">
    <name type="scientific">Stenotrophomonas koreensis</name>
    <dbReference type="NCBI Taxonomy" id="266128"/>
    <lineage>
        <taxon>Bacteria</taxon>
        <taxon>Pseudomonadati</taxon>
        <taxon>Pseudomonadota</taxon>
        <taxon>Gammaproteobacteria</taxon>
        <taxon>Lysobacterales</taxon>
        <taxon>Lysobacteraceae</taxon>
        <taxon>Stenotrophomonas</taxon>
    </lineage>
</organism>
<dbReference type="Pfam" id="PF01420">
    <property type="entry name" value="Methylase_S"/>
    <property type="match status" value="2"/>
</dbReference>
<dbReference type="InterPro" id="IPR044946">
    <property type="entry name" value="Restrct_endonuc_typeI_TRD_sf"/>
</dbReference>
<keyword evidence="6" id="KW-1185">Reference proteome</keyword>
<dbReference type="Proteomes" id="UP000051254">
    <property type="component" value="Unassembled WGS sequence"/>
</dbReference>
<dbReference type="STRING" id="266128.ABB25_04580"/>
<reference evidence="5 6" key="1">
    <citation type="submission" date="2015-05" db="EMBL/GenBank/DDBJ databases">
        <title>Genome sequencing and analysis of members of genus Stenotrophomonas.</title>
        <authorList>
            <person name="Patil P.P."/>
            <person name="Midha S."/>
            <person name="Patil P.B."/>
        </authorList>
    </citation>
    <scope>NUCLEOTIDE SEQUENCE [LARGE SCALE GENOMIC DNA]</scope>
    <source>
        <strain evidence="5 6">DSM 17805</strain>
    </source>
</reference>
<dbReference type="CDD" id="cd17517">
    <property type="entry name" value="RMtype1_S_EcoKI_StySPI-TRD2-CR2_like"/>
    <property type="match status" value="1"/>
</dbReference>
<dbReference type="AlphaFoldDB" id="A0A0R0C1S6"/>
<dbReference type="Gene3D" id="3.90.220.20">
    <property type="entry name" value="DNA methylase specificity domains"/>
    <property type="match status" value="2"/>
</dbReference>
<evidence type="ECO:0000259" key="4">
    <source>
        <dbReference type="Pfam" id="PF01420"/>
    </source>
</evidence>
<feature type="domain" description="Type I restriction modification DNA specificity" evidence="4">
    <location>
        <begin position="3"/>
        <end position="186"/>
    </location>
</feature>
<evidence type="ECO:0000313" key="5">
    <source>
        <dbReference type="EMBL" id="KRG59790.1"/>
    </source>
</evidence>
<evidence type="ECO:0000256" key="2">
    <source>
        <dbReference type="ARBA" id="ARBA00022747"/>
    </source>
</evidence>
<dbReference type="SUPFAM" id="SSF116734">
    <property type="entry name" value="DNA methylase specificity domain"/>
    <property type="match status" value="2"/>
</dbReference>
<dbReference type="GO" id="GO:0009307">
    <property type="term" value="P:DNA restriction-modification system"/>
    <property type="evidence" value="ECO:0007669"/>
    <property type="project" value="UniProtKB-KW"/>
</dbReference>
<comment type="similarity">
    <text evidence="1">Belongs to the type-I restriction system S methylase family.</text>
</comment>
<dbReference type="Gene3D" id="1.10.287.1120">
    <property type="entry name" value="Bipartite methylase S protein"/>
    <property type="match status" value="1"/>
</dbReference>
<dbReference type="GO" id="GO:0003677">
    <property type="term" value="F:DNA binding"/>
    <property type="evidence" value="ECO:0007669"/>
    <property type="project" value="UniProtKB-KW"/>
</dbReference>
<dbReference type="PANTHER" id="PTHR30408">
    <property type="entry name" value="TYPE-1 RESTRICTION ENZYME ECOKI SPECIFICITY PROTEIN"/>
    <property type="match status" value="1"/>
</dbReference>
<dbReference type="RefSeq" id="WP_057664287.1">
    <property type="nucleotide sequence ID" value="NZ_LDJH01000006.1"/>
</dbReference>
<protein>
    <recommendedName>
        <fullName evidence="4">Type I restriction modification DNA specificity domain-containing protein</fullName>
    </recommendedName>
</protein>
<evidence type="ECO:0000313" key="6">
    <source>
        <dbReference type="Proteomes" id="UP000051254"/>
    </source>
</evidence>
<dbReference type="InterPro" id="IPR052021">
    <property type="entry name" value="Type-I_RS_S_subunit"/>
</dbReference>
<proteinExistence type="inferred from homology"/>
<dbReference type="EMBL" id="LDJH01000006">
    <property type="protein sequence ID" value="KRG59790.1"/>
    <property type="molecule type" value="Genomic_DNA"/>
</dbReference>